<reference evidence="3" key="1">
    <citation type="submission" date="2021-08" db="EMBL/GenBank/DDBJ databases">
        <authorList>
            <person name="Misof B."/>
            <person name="Oliver O."/>
            <person name="Podsiadlowski L."/>
            <person name="Donath A."/>
            <person name="Peters R."/>
            <person name="Mayer C."/>
            <person name="Rust J."/>
            <person name="Gunkel S."/>
            <person name="Lesny P."/>
            <person name="Martin S."/>
            <person name="Oeyen J.P."/>
            <person name="Petersen M."/>
            <person name="Panagiotis P."/>
            <person name="Wilbrandt J."/>
            <person name="Tanja T."/>
        </authorList>
    </citation>
    <scope>NUCLEOTIDE SEQUENCE</scope>
    <source>
        <strain evidence="3">GBR_01_08_01A</strain>
        <tissue evidence="3">Thorax + abdomen</tissue>
    </source>
</reference>
<dbReference type="Proteomes" id="UP001258017">
    <property type="component" value="Unassembled WGS sequence"/>
</dbReference>
<dbReference type="AlphaFoldDB" id="A0AAD9RP84"/>
<name>A0AAD9RP84_9HYME</name>
<dbReference type="GO" id="GO:0034451">
    <property type="term" value="C:centriolar satellite"/>
    <property type="evidence" value="ECO:0007669"/>
    <property type="project" value="TreeGrafter"/>
</dbReference>
<keyword evidence="1" id="KW-0175">Coiled coil</keyword>
<evidence type="ECO:0000313" key="4">
    <source>
        <dbReference type="Proteomes" id="UP001258017"/>
    </source>
</evidence>
<proteinExistence type="predicted"/>
<dbReference type="PANTHER" id="PTHR31540">
    <property type="entry name" value="CENTROSOMAL PROTEIN OF 131 KDA"/>
    <property type="match status" value="1"/>
</dbReference>
<organism evidence="3 4">
    <name type="scientific">Odynerus spinipes</name>
    <dbReference type="NCBI Taxonomy" id="1348599"/>
    <lineage>
        <taxon>Eukaryota</taxon>
        <taxon>Metazoa</taxon>
        <taxon>Ecdysozoa</taxon>
        <taxon>Arthropoda</taxon>
        <taxon>Hexapoda</taxon>
        <taxon>Insecta</taxon>
        <taxon>Pterygota</taxon>
        <taxon>Neoptera</taxon>
        <taxon>Endopterygota</taxon>
        <taxon>Hymenoptera</taxon>
        <taxon>Apocrita</taxon>
        <taxon>Aculeata</taxon>
        <taxon>Vespoidea</taxon>
        <taxon>Vespidae</taxon>
        <taxon>Eumeninae</taxon>
        <taxon>Odynerus</taxon>
    </lineage>
</organism>
<feature type="coiled-coil region" evidence="1">
    <location>
        <begin position="216"/>
        <end position="304"/>
    </location>
</feature>
<feature type="compositionally biased region" description="Basic and acidic residues" evidence="2">
    <location>
        <begin position="109"/>
        <end position="127"/>
    </location>
</feature>
<gene>
    <name evidence="3" type="ORF">KPH14_009405</name>
</gene>
<sequence length="726" mass="84357">MLSSKPPINHKCPPILGGMMDPNEKVTGIFEQRNDDLNDPYPIETSDFVGNADDASTETDKCVNDVKTKMLGLEVSDCNQNLIGSTGSSFEQLCKMINELEANITEDVPASKRHDAASSDDRGEVPSIDKRYSNQLEPERDHCKDKCGSIGATYEDIMSFLGTLENGYSNVAHGNKSESSAIIEELLAKDECSSYFNHDKFDPLKNHFSSAIKDDLATAQLQLEEKEATIELLMKRLKSDREAACERLNSQRKNHASKLEAQEKRYRAIVKRHQKFVEKLLAEKSELTEKCNSLAQKTREIEAKAERDTKVCTERHLVELQRAKEHFAAAEKIRRERWLEAKTSKIKGRANLSNLIVEMTVKGLEPELRSMVEQHQLEIQEIRSAHIKELQDSELRVIRRSNQQLEQLRLELTASHEKVLANEKNILWTRYKEKLEEQEARFRMERLKFAEESERERKRFDEELAKRDTEKDTIIRQTYTRLQKELEDAKLKHQADKRALRESLQAEWTEWLENYKRQQVIKLEKAENKIREESQRERDRQIELAIGRLEKEARDMKAVVRQSYESKLRSLKEKYEAELRIATDNEKMHERTLLSMEEKLANTENRLQVTEKKLEECVTNLSNKNVLIETLAAEKDNAKGIARREIEAEKRVLEDKIASLYQELTQSNANKEMLMSQLYSRVKLIITQKVLTIKNLSKELEGVKAKCEHLEKLLDQQRKEYILKSL</sequence>
<evidence type="ECO:0000256" key="1">
    <source>
        <dbReference type="SAM" id="Coils"/>
    </source>
</evidence>
<dbReference type="InterPro" id="IPR030465">
    <property type="entry name" value="CEP131"/>
</dbReference>
<feature type="region of interest" description="Disordered" evidence="2">
    <location>
        <begin position="106"/>
        <end position="127"/>
    </location>
</feature>
<comment type="caution">
    <text evidence="3">The sequence shown here is derived from an EMBL/GenBank/DDBJ whole genome shotgun (WGS) entry which is preliminary data.</text>
</comment>
<feature type="coiled-coil region" evidence="1">
    <location>
        <begin position="450"/>
        <end position="720"/>
    </location>
</feature>
<reference evidence="3" key="2">
    <citation type="journal article" date="2023" name="Commun. Biol.">
        <title>Intrasexual cuticular hydrocarbon dimorphism in a wasp sheds light on hydrocarbon biosynthesis genes in Hymenoptera.</title>
        <authorList>
            <person name="Moris V.C."/>
            <person name="Podsiadlowski L."/>
            <person name="Martin S."/>
            <person name="Oeyen J.P."/>
            <person name="Donath A."/>
            <person name="Petersen M."/>
            <person name="Wilbrandt J."/>
            <person name="Misof B."/>
            <person name="Liedtke D."/>
            <person name="Thamm M."/>
            <person name="Scheiner R."/>
            <person name="Schmitt T."/>
            <person name="Niehuis O."/>
        </authorList>
    </citation>
    <scope>NUCLEOTIDE SEQUENCE</scope>
    <source>
        <strain evidence="3">GBR_01_08_01A</strain>
    </source>
</reference>
<dbReference type="GO" id="GO:0035735">
    <property type="term" value="P:intraciliary transport involved in cilium assembly"/>
    <property type="evidence" value="ECO:0007669"/>
    <property type="project" value="InterPro"/>
</dbReference>
<evidence type="ECO:0000313" key="3">
    <source>
        <dbReference type="EMBL" id="KAK2583425.1"/>
    </source>
</evidence>
<protein>
    <recommendedName>
        <fullName evidence="5">5-azacytidine-induced protein 1</fullName>
    </recommendedName>
</protein>
<dbReference type="GO" id="GO:0005929">
    <property type="term" value="C:cilium"/>
    <property type="evidence" value="ECO:0007669"/>
    <property type="project" value="GOC"/>
</dbReference>
<dbReference type="PANTHER" id="PTHR31540:SF1">
    <property type="entry name" value="CENTROSOMAL PROTEIN OF 131 KDA"/>
    <property type="match status" value="1"/>
</dbReference>
<dbReference type="EMBL" id="JAIFRP010000030">
    <property type="protein sequence ID" value="KAK2583425.1"/>
    <property type="molecule type" value="Genomic_DNA"/>
</dbReference>
<evidence type="ECO:0008006" key="5">
    <source>
        <dbReference type="Google" id="ProtNLM"/>
    </source>
</evidence>
<dbReference type="GO" id="GO:0010824">
    <property type="term" value="P:regulation of centrosome duplication"/>
    <property type="evidence" value="ECO:0007669"/>
    <property type="project" value="TreeGrafter"/>
</dbReference>
<evidence type="ECO:0000256" key="2">
    <source>
        <dbReference type="SAM" id="MobiDB-lite"/>
    </source>
</evidence>
<accession>A0AAD9RP84</accession>
<keyword evidence="4" id="KW-1185">Reference proteome</keyword>